<sequence length="58" mass="6473">MFEDWEHPIHAEAARQLPEGGFVRPPQVTEVSDGDVLDLGGGAQVIHTLWRHRRSTAV</sequence>
<reference evidence="2" key="1">
    <citation type="journal article" date="2019" name="Int. J. Syst. Evol. Microbiol.">
        <title>The Global Catalogue of Microorganisms (GCM) 10K type strain sequencing project: providing services to taxonomists for standard genome sequencing and annotation.</title>
        <authorList>
            <consortium name="The Broad Institute Genomics Platform"/>
            <consortium name="The Broad Institute Genome Sequencing Center for Infectious Disease"/>
            <person name="Wu L."/>
            <person name="Ma J."/>
        </authorList>
    </citation>
    <scope>NUCLEOTIDE SEQUENCE [LARGE SCALE GENOMIC DNA]</scope>
    <source>
        <strain evidence="2">JCM 17138</strain>
    </source>
</reference>
<keyword evidence="2" id="KW-1185">Reference proteome</keyword>
<name>A0ABP7GZZ0_9ACTN</name>
<dbReference type="EMBL" id="BAABDE010000005">
    <property type="protein sequence ID" value="GAA3775175.1"/>
    <property type="molecule type" value="Genomic_DNA"/>
</dbReference>
<evidence type="ECO:0000313" key="2">
    <source>
        <dbReference type="Proteomes" id="UP001501009"/>
    </source>
</evidence>
<protein>
    <submittedName>
        <fullName evidence="1">Uncharacterized protein</fullName>
    </submittedName>
</protein>
<accession>A0ABP7GZZ0</accession>
<evidence type="ECO:0000313" key="1">
    <source>
        <dbReference type="EMBL" id="GAA3775175.1"/>
    </source>
</evidence>
<proteinExistence type="predicted"/>
<gene>
    <name evidence="1" type="ORF">GCM10022403_007590</name>
</gene>
<comment type="caution">
    <text evidence="1">The sequence shown here is derived from an EMBL/GenBank/DDBJ whole genome shotgun (WGS) entry which is preliminary data.</text>
</comment>
<dbReference type="Proteomes" id="UP001501009">
    <property type="component" value="Unassembled WGS sequence"/>
</dbReference>
<organism evidence="1 2">
    <name type="scientific">Streptomyces coacervatus</name>
    <dbReference type="NCBI Taxonomy" id="647381"/>
    <lineage>
        <taxon>Bacteria</taxon>
        <taxon>Bacillati</taxon>
        <taxon>Actinomycetota</taxon>
        <taxon>Actinomycetes</taxon>
        <taxon>Kitasatosporales</taxon>
        <taxon>Streptomycetaceae</taxon>
        <taxon>Streptomyces</taxon>
    </lineage>
</organism>